<accession>A0ACC1J630</accession>
<organism evidence="1 2">
    <name type="scientific">Linderina macrospora</name>
    <dbReference type="NCBI Taxonomy" id="4868"/>
    <lineage>
        <taxon>Eukaryota</taxon>
        <taxon>Fungi</taxon>
        <taxon>Fungi incertae sedis</taxon>
        <taxon>Zoopagomycota</taxon>
        <taxon>Kickxellomycotina</taxon>
        <taxon>Kickxellomycetes</taxon>
        <taxon>Kickxellales</taxon>
        <taxon>Kickxellaceae</taxon>
        <taxon>Linderina</taxon>
    </lineage>
</organism>
<comment type="caution">
    <text evidence="1">The sequence shown here is derived from an EMBL/GenBank/DDBJ whole genome shotgun (WGS) entry which is preliminary data.</text>
</comment>
<keyword evidence="2" id="KW-1185">Reference proteome</keyword>
<name>A0ACC1J630_9FUNG</name>
<gene>
    <name evidence="1" type="primary">atp12</name>
    <name evidence="1" type="ORF">FBU59_004241</name>
</gene>
<reference evidence="1" key="1">
    <citation type="submission" date="2022-07" db="EMBL/GenBank/DDBJ databases">
        <title>Phylogenomic reconstructions and comparative analyses of Kickxellomycotina fungi.</title>
        <authorList>
            <person name="Reynolds N.K."/>
            <person name="Stajich J.E."/>
            <person name="Barry K."/>
            <person name="Grigoriev I.V."/>
            <person name="Crous P."/>
            <person name="Smith M.E."/>
        </authorList>
    </citation>
    <scope>NUCLEOTIDE SEQUENCE</scope>
    <source>
        <strain evidence="1">NRRL 5244</strain>
    </source>
</reference>
<dbReference type="Proteomes" id="UP001150603">
    <property type="component" value="Unassembled WGS sequence"/>
</dbReference>
<sequence length="279" mass="30987">MLTRSSRLFASATTRRPAWQSRLFSASRLVADASSETLAQNKAPKIRRFWRTVNVSEHSDGLAVELDGRPIKTPDGSAVRLPTSQTILATLMAGEWESQREFLGAHSLPLTALVCRSIDGLNDSNVRKDVAEKLLKYFHTDSACLHEEFPQALVELQDKHYRPIVDWAAERYGIKINVTANLFTLRQEQEAEEALRKVVLEFSPLKLAAFEKAVMTAKSFLIALALVERRISVEQAAMAAQVEATAQTQLWGELENAHDIDNAAMRQILGASACAVLTE</sequence>
<evidence type="ECO:0000313" key="2">
    <source>
        <dbReference type="Proteomes" id="UP001150603"/>
    </source>
</evidence>
<protein>
    <submittedName>
        <fullName evidence="1">Chaperone</fullName>
    </submittedName>
</protein>
<proteinExistence type="predicted"/>
<evidence type="ECO:0000313" key="1">
    <source>
        <dbReference type="EMBL" id="KAJ1939072.1"/>
    </source>
</evidence>
<dbReference type="EMBL" id="JANBPW010002964">
    <property type="protein sequence ID" value="KAJ1939072.1"/>
    <property type="molecule type" value="Genomic_DNA"/>
</dbReference>